<dbReference type="CDD" id="cd07819">
    <property type="entry name" value="SRPBCC_2"/>
    <property type="match status" value="1"/>
</dbReference>
<evidence type="ECO:0000313" key="1">
    <source>
        <dbReference type="EMBL" id="GAA2038755.1"/>
    </source>
</evidence>
<dbReference type="RefSeq" id="WP_343993517.1">
    <property type="nucleotide sequence ID" value="NZ_BAAANB010000021.1"/>
</dbReference>
<accession>A0ABN2UK48</accession>
<dbReference type="Pfam" id="PF10604">
    <property type="entry name" value="Polyketide_cyc2"/>
    <property type="match status" value="1"/>
</dbReference>
<dbReference type="EMBL" id="BAAANB010000021">
    <property type="protein sequence ID" value="GAA2038755.1"/>
    <property type="molecule type" value="Genomic_DNA"/>
</dbReference>
<gene>
    <name evidence="1" type="ORF">GCM10009740_34000</name>
</gene>
<comment type="caution">
    <text evidence="1">The sequence shown here is derived from an EMBL/GenBank/DDBJ whole genome shotgun (WGS) entry which is preliminary data.</text>
</comment>
<dbReference type="Gene3D" id="3.30.530.20">
    <property type="match status" value="1"/>
</dbReference>
<dbReference type="SUPFAM" id="SSF55961">
    <property type="entry name" value="Bet v1-like"/>
    <property type="match status" value="1"/>
</dbReference>
<dbReference type="PANTHER" id="PTHR39683:SF4">
    <property type="entry name" value="COENZYME Q-BINDING PROTEIN COQ10 START DOMAIN-CONTAINING PROTEIN"/>
    <property type="match status" value="1"/>
</dbReference>
<dbReference type="PANTHER" id="PTHR39683">
    <property type="entry name" value="CONSERVED PROTEIN TB16.3"/>
    <property type="match status" value="1"/>
</dbReference>
<dbReference type="InterPro" id="IPR019587">
    <property type="entry name" value="Polyketide_cyclase/dehydratase"/>
</dbReference>
<proteinExistence type="predicted"/>
<keyword evidence="2" id="KW-1185">Reference proteome</keyword>
<name>A0ABN2UK48_9MICO</name>
<dbReference type="Proteomes" id="UP001501285">
    <property type="component" value="Unassembled WGS sequence"/>
</dbReference>
<sequence length="153" mass="16523">MADRTESSIVIDAPPGEVLDVIADFDAYPEWAGEVKDVKVLAEEGDGWADQVQFTLDAGAIKDTYVLDYEWDVVEDGTGIVSWSLVSAQVLKAMNGSYTLAGDGGGGGTKVTYRLAVDVKVPMIGLLKRRAEKVIVDTALKELKKRVEASDRT</sequence>
<protein>
    <submittedName>
        <fullName evidence="1">SRPBCC family protein</fullName>
    </submittedName>
</protein>
<dbReference type="InterPro" id="IPR023393">
    <property type="entry name" value="START-like_dom_sf"/>
</dbReference>
<reference evidence="1 2" key="1">
    <citation type="journal article" date="2019" name="Int. J. Syst. Evol. Microbiol.">
        <title>The Global Catalogue of Microorganisms (GCM) 10K type strain sequencing project: providing services to taxonomists for standard genome sequencing and annotation.</title>
        <authorList>
            <consortium name="The Broad Institute Genomics Platform"/>
            <consortium name="The Broad Institute Genome Sequencing Center for Infectious Disease"/>
            <person name="Wu L."/>
            <person name="Ma J."/>
        </authorList>
    </citation>
    <scope>NUCLEOTIDE SEQUENCE [LARGE SCALE GENOMIC DNA]</scope>
    <source>
        <strain evidence="1 2">JCM 14283</strain>
    </source>
</reference>
<organism evidence="1 2">
    <name type="scientific">Terrabacter terrae</name>
    <dbReference type="NCBI Taxonomy" id="318434"/>
    <lineage>
        <taxon>Bacteria</taxon>
        <taxon>Bacillati</taxon>
        <taxon>Actinomycetota</taxon>
        <taxon>Actinomycetes</taxon>
        <taxon>Micrococcales</taxon>
        <taxon>Intrasporangiaceae</taxon>
        <taxon>Terrabacter</taxon>
    </lineage>
</organism>
<evidence type="ECO:0000313" key="2">
    <source>
        <dbReference type="Proteomes" id="UP001501285"/>
    </source>
</evidence>